<dbReference type="SUPFAM" id="SSF49452">
    <property type="entry name" value="Starch-binding domain-like"/>
    <property type="match status" value="1"/>
</dbReference>
<evidence type="ECO:0000256" key="3">
    <source>
        <dbReference type="ARBA" id="ARBA00010418"/>
    </source>
</evidence>
<comment type="similarity">
    <text evidence="3">Belongs to the polysaccharide lyase 4 family.</text>
</comment>
<dbReference type="Pfam" id="PF14686">
    <property type="entry name" value="fn3_3"/>
    <property type="match status" value="1"/>
</dbReference>
<evidence type="ECO:0000256" key="5">
    <source>
        <dbReference type="ARBA" id="ARBA00022525"/>
    </source>
</evidence>
<evidence type="ECO:0000256" key="2">
    <source>
        <dbReference type="ARBA" id="ARBA00004613"/>
    </source>
</evidence>
<evidence type="ECO:0000256" key="6">
    <source>
        <dbReference type="ARBA" id="ARBA00022729"/>
    </source>
</evidence>
<name>A0A6P5G8F7_ANACO</name>
<evidence type="ECO:0000259" key="8">
    <source>
        <dbReference type="Pfam" id="PF14683"/>
    </source>
</evidence>
<keyword evidence="6" id="KW-0732">Signal</keyword>
<dbReference type="GeneID" id="109719701"/>
<dbReference type="InterPro" id="IPR011013">
    <property type="entry name" value="Gal_mutarotase_sf_dom"/>
</dbReference>
<feature type="domain" description="Rhamnogalacturonan lyase" evidence="9">
    <location>
        <begin position="384"/>
        <end position="456"/>
    </location>
</feature>
<dbReference type="Gene3D" id="2.60.120.260">
    <property type="entry name" value="Galactose-binding domain-like"/>
    <property type="match status" value="1"/>
</dbReference>
<accession>A0A6P5G8F7</accession>
<dbReference type="Pfam" id="PF06045">
    <property type="entry name" value="Rhamnogal_lyase"/>
    <property type="match status" value="1"/>
</dbReference>
<dbReference type="FunFam" id="2.60.40.1120:FF:000033">
    <property type="entry name" value="Rhamnogalacturonate lyase B"/>
    <property type="match status" value="1"/>
</dbReference>
<dbReference type="InterPro" id="IPR014718">
    <property type="entry name" value="GH-type_carb-bd"/>
</dbReference>
<dbReference type="CDD" id="cd10316">
    <property type="entry name" value="RGL4_M"/>
    <property type="match status" value="1"/>
</dbReference>
<dbReference type="PANTHER" id="PTHR32018:SF2">
    <property type="entry name" value="OS11G0134100 PROTEIN"/>
    <property type="match status" value="1"/>
</dbReference>
<dbReference type="Proteomes" id="UP000515123">
    <property type="component" value="Linkage group 13"/>
</dbReference>
<reference evidence="11" key="2">
    <citation type="submission" date="2025-08" db="UniProtKB">
        <authorList>
            <consortium name="RefSeq"/>
        </authorList>
    </citation>
    <scope>IDENTIFICATION</scope>
    <source>
        <tissue evidence="11">Leaf</tissue>
    </source>
</reference>
<keyword evidence="7 11" id="KW-0456">Lyase</keyword>
<comment type="catalytic activity">
    <reaction evidence="1">
        <text>Endotype eliminative cleavage of L-alpha-rhamnopyranosyl-(1-&gt;4)-alpha-D-galactopyranosyluronic acid bonds of rhamnogalacturonan I domains in ramified hairy regions of pectin leaving L-rhamnopyranose at the reducing end and 4-deoxy-4,5-unsaturated D-galactopyranosyluronic acid at the non-reducing end.</text>
        <dbReference type="EC" id="4.2.2.23"/>
    </reaction>
</comment>
<dbReference type="CDD" id="cd10317">
    <property type="entry name" value="RGL4_C"/>
    <property type="match status" value="1"/>
</dbReference>
<dbReference type="InterPro" id="IPR008979">
    <property type="entry name" value="Galactose-bd-like_sf"/>
</dbReference>
<gene>
    <name evidence="11" type="primary">LOC109719701</name>
</gene>
<dbReference type="PANTHER" id="PTHR32018">
    <property type="entry name" value="RHAMNOGALACTURONATE LYASE FAMILY PROTEIN"/>
    <property type="match status" value="1"/>
</dbReference>
<dbReference type="InterPro" id="IPR051850">
    <property type="entry name" value="Polysacch_Lyase_4"/>
</dbReference>
<feature type="domain" description="Rhamnogalacturonan lyase" evidence="8">
    <location>
        <begin position="470"/>
        <end position="656"/>
    </location>
</feature>
<comment type="subcellular location">
    <subcellularLocation>
        <location evidence="2">Secreted</location>
    </subcellularLocation>
</comment>
<dbReference type="CDD" id="cd10320">
    <property type="entry name" value="RGL4_N"/>
    <property type="match status" value="1"/>
</dbReference>
<keyword evidence="5" id="KW-0964">Secreted</keyword>
<protein>
    <recommendedName>
        <fullName evidence="4">rhamnogalacturonan endolyase</fullName>
        <ecNumber evidence="4">4.2.2.23</ecNumber>
    </recommendedName>
</protein>
<dbReference type="InterPro" id="IPR029411">
    <property type="entry name" value="RG-lyase_III"/>
</dbReference>
<evidence type="ECO:0000313" key="10">
    <source>
        <dbReference type="Proteomes" id="UP000515123"/>
    </source>
</evidence>
<reference evidence="10" key="1">
    <citation type="journal article" date="2015" name="Nat. Genet.">
        <title>The pineapple genome and the evolution of CAM photosynthesis.</title>
        <authorList>
            <person name="Ming R."/>
            <person name="VanBuren R."/>
            <person name="Wai C.M."/>
            <person name="Tang H."/>
            <person name="Schatz M.C."/>
            <person name="Bowers J.E."/>
            <person name="Lyons E."/>
            <person name="Wang M.L."/>
            <person name="Chen J."/>
            <person name="Biggers E."/>
            <person name="Zhang J."/>
            <person name="Huang L."/>
            <person name="Zhang L."/>
            <person name="Miao W."/>
            <person name="Zhang J."/>
            <person name="Ye Z."/>
            <person name="Miao C."/>
            <person name="Lin Z."/>
            <person name="Wang H."/>
            <person name="Zhou H."/>
            <person name="Yim W.C."/>
            <person name="Priest H.D."/>
            <person name="Zheng C."/>
            <person name="Woodhouse M."/>
            <person name="Edger P.P."/>
            <person name="Guyot R."/>
            <person name="Guo H.B."/>
            <person name="Guo H."/>
            <person name="Zheng G."/>
            <person name="Singh R."/>
            <person name="Sharma A."/>
            <person name="Min X."/>
            <person name="Zheng Y."/>
            <person name="Lee H."/>
            <person name="Gurtowski J."/>
            <person name="Sedlazeck F.J."/>
            <person name="Harkess A."/>
            <person name="McKain M.R."/>
            <person name="Liao Z."/>
            <person name="Fang J."/>
            <person name="Liu J."/>
            <person name="Zhang X."/>
            <person name="Zhang Q."/>
            <person name="Hu W."/>
            <person name="Qin Y."/>
            <person name="Wang K."/>
            <person name="Chen L.Y."/>
            <person name="Shirley N."/>
            <person name="Lin Y.R."/>
            <person name="Liu L.Y."/>
            <person name="Hernandez A.G."/>
            <person name="Wright C.L."/>
            <person name="Bulone V."/>
            <person name="Tuskan G.A."/>
            <person name="Heath K."/>
            <person name="Zee F."/>
            <person name="Moore P.H."/>
            <person name="Sunkar R."/>
            <person name="Leebens-Mack J.H."/>
            <person name="Mockler T."/>
            <person name="Bennetzen J.L."/>
            <person name="Freeling M."/>
            <person name="Sankoff D."/>
            <person name="Paterson A.H."/>
            <person name="Zhu X."/>
            <person name="Yang X."/>
            <person name="Smith J.A."/>
            <person name="Cushman J.C."/>
            <person name="Paull R.E."/>
            <person name="Yu Q."/>
        </authorList>
    </citation>
    <scope>NUCLEOTIDE SEQUENCE [LARGE SCALE GENOMIC DNA]</scope>
    <source>
        <strain evidence="10">cv. F153</strain>
    </source>
</reference>
<dbReference type="Gene3D" id="2.70.98.10">
    <property type="match status" value="1"/>
</dbReference>
<evidence type="ECO:0000256" key="4">
    <source>
        <dbReference type="ARBA" id="ARBA00012437"/>
    </source>
</evidence>
<evidence type="ECO:0000256" key="1">
    <source>
        <dbReference type="ARBA" id="ARBA00001324"/>
    </source>
</evidence>
<dbReference type="EC" id="4.2.2.23" evidence="4"/>
<dbReference type="GO" id="GO:0005975">
    <property type="term" value="P:carbohydrate metabolic process"/>
    <property type="evidence" value="ECO:0007669"/>
    <property type="project" value="InterPro"/>
</dbReference>
<evidence type="ECO:0000313" key="11">
    <source>
        <dbReference type="RefSeq" id="XP_020102073.1"/>
    </source>
</evidence>
<evidence type="ECO:0000256" key="7">
    <source>
        <dbReference type="ARBA" id="ARBA00023239"/>
    </source>
</evidence>
<evidence type="ECO:0000259" key="9">
    <source>
        <dbReference type="Pfam" id="PF14686"/>
    </source>
</evidence>
<dbReference type="RefSeq" id="XP_020102073.1">
    <property type="nucleotide sequence ID" value="XM_020246484.1"/>
</dbReference>
<dbReference type="OrthoDB" id="2130367at2759"/>
<dbReference type="Pfam" id="PF14683">
    <property type="entry name" value="CBM-like"/>
    <property type="match status" value="1"/>
</dbReference>
<dbReference type="InterPro" id="IPR029413">
    <property type="entry name" value="RG-lyase_II"/>
</dbReference>
<dbReference type="SUPFAM" id="SSF49785">
    <property type="entry name" value="Galactose-binding domain-like"/>
    <property type="match status" value="1"/>
</dbReference>
<dbReference type="InterPro" id="IPR010325">
    <property type="entry name" value="Rhamnogal_lyase"/>
</dbReference>
<dbReference type="InterPro" id="IPR013784">
    <property type="entry name" value="Carb-bd-like_fold"/>
</dbReference>
<sequence length="659" mass="75720">MVWNYLLKDIPNTHKLVTDLPTIPSAASTQGVLLHVEYNQVIISNDIIELTISKPEGRITGIRYNGIDNLLQYSSNQSNLGGYWDLVWNFPGSGQKRGVFAILEGAEFKVIVQKEHQVEVSFSRTWNPSLRNGVRLNVDIRYIVLLGSSGFYSYAIFEHKRGWPGLDLSETRIAFKLREDKFRYMAVADDRRRKMPRAEDRQFPRAVTLAYKEAVRIVNPLEPEFKGEVDDKYQYTVANKDSRVHGWICSDPPTGFWVITPSNEFRAGGPLRQELTSHVGPTSLAIFLSDHYTGRSAHFRLEDGEHWKKVLGPIFIYLNSAANQRDVALHLWENAKAQMQIETKRWPYGFPASLDFPKLNQRGLVFGKLMVRDRCISKYDIHAEGAYIGLALPGEPGSWQRERKGYQFWTRSNPRGDFVIKNIRPGRYNLYAWVPGFIGDFMHKSTITVNPGGSIKLGTLVFEPPRSGPTLWEIGVPDRSAAEFFVPDPRPEYVNRLFINHPEKYRQYGLWERYADLYPKEDLVYKVGVSDYKRDWFFAHVTRKVGNSFEPTTWRIKFSLNFVETSRTYTLRLAIAAAHYARLEVRVNNPNGEPHFTTVAFGDGNAIARHGIHGLQWNFDVRIEGRLLYTGENTIYLTQAKGGHVFYGVMYDYLRLEGP</sequence>
<proteinExistence type="inferred from homology"/>
<organism evidence="10 11">
    <name type="scientific">Ananas comosus</name>
    <name type="common">Pineapple</name>
    <name type="synonym">Ananas ananas</name>
    <dbReference type="NCBI Taxonomy" id="4615"/>
    <lineage>
        <taxon>Eukaryota</taxon>
        <taxon>Viridiplantae</taxon>
        <taxon>Streptophyta</taxon>
        <taxon>Embryophyta</taxon>
        <taxon>Tracheophyta</taxon>
        <taxon>Spermatophyta</taxon>
        <taxon>Magnoliopsida</taxon>
        <taxon>Liliopsida</taxon>
        <taxon>Poales</taxon>
        <taxon>Bromeliaceae</taxon>
        <taxon>Bromelioideae</taxon>
        <taxon>Ananas</taxon>
    </lineage>
</organism>
<dbReference type="Gene3D" id="2.60.40.1120">
    <property type="entry name" value="Carboxypeptidase-like, regulatory domain"/>
    <property type="match status" value="1"/>
</dbReference>
<dbReference type="GO" id="GO:0005576">
    <property type="term" value="C:extracellular region"/>
    <property type="evidence" value="ECO:0007669"/>
    <property type="project" value="UniProtKB-SubCell"/>
</dbReference>
<dbReference type="GO" id="GO:0102210">
    <property type="term" value="F:rhamnogalacturonan endolyase activity"/>
    <property type="evidence" value="ECO:0007669"/>
    <property type="project" value="UniProtKB-EC"/>
</dbReference>
<dbReference type="AlphaFoldDB" id="A0A6P5G8F7"/>
<dbReference type="GO" id="GO:0030246">
    <property type="term" value="F:carbohydrate binding"/>
    <property type="evidence" value="ECO:0007669"/>
    <property type="project" value="InterPro"/>
</dbReference>
<keyword evidence="10" id="KW-1185">Reference proteome</keyword>
<dbReference type="SUPFAM" id="SSF74650">
    <property type="entry name" value="Galactose mutarotase-like"/>
    <property type="match status" value="1"/>
</dbReference>